<protein>
    <recommendedName>
        <fullName evidence="3">Thymidylate kinase</fullName>
    </recommendedName>
</protein>
<dbReference type="Proteomes" id="UP001501094">
    <property type="component" value="Unassembled WGS sequence"/>
</dbReference>
<organism evidence="1 2">
    <name type="scientific">Myceligenerans crystallogenes</name>
    <dbReference type="NCBI Taxonomy" id="316335"/>
    <lineage>
        <taxon>Bacteria</taxon>
        <taxon>Bacillati</taxon>
        <taxon>Actinomycetota</taxon>
        <taxon>Actinomycetes</taxon>
        <taxon>Micrococcales</taxon>
        <taxon>Promicromonosporaceae</taxon>
        <taxon>Myceligenerans</taxon>
    </lineage>
</organism>
<proteinExistence type="predicted"/>
<gene>
    <name evidence="1" type="ORF">GCM10009751_15500</name>
</gene>
<evidence type="ECO:0008006" key="3">
    <source>
        <dbReference type="Google" id="ProtNLM"/>
    </source>
</evidence>
<name>A0ABN2N9H3_9MICO</name>
<dbReference type="InterPro" id="IPR027417">
    <property type="entry name" value="P-loop_NTPase"/>
</dbReference>
<evidence type="ECO:0000313" key="2">
    <source>
        <dbReference type="Proteomes" id="UP001501094"/>
    </source>
</evidence>
<keyword evidence="2" id="KW-1185">Reference proteome</keyword>
<dbReference type="Gene3D" id="3.40.50.300">
    <property type="entry name" value="P-loop containing nucleotide triphosphate hydrolases"/>
    <property type="match status" value="1"/>
</dbReference>
<reference evidence="1 2" key="1">
    <citation type="journal article" date="2019" name="Int. J. Syst. Evol. Microbiol.">
        <title>The Global Catalogue of Microorganisms (GCM) 10K type strain sequencing project: providing services to taxonomists for standard genome sequencing and annotation.</title>
        <authorList>
            <consortium name="The Broad Institute Genomics Platform"/>
            <consortium name="The Broad Institute Genome Sequencing Center for Infectious Disease"/>
            <person name="Wu L."/>
            <person name="Ma J."/>
        </authorList>
    </citation>
    <scope>NUCLEOTIDE SEQUENCE [LARGE SCALE GENOMIC DNA]</scope>
    <source>
        <strain evidence="1 2">JCM 14326</strain>
    </source>
</reference>
<dbReference type="EMBL" id="BAAANL010000003">
    <property type="protein sequence ID" value="GAA1858965.1"/>
    <property type="molecule type" value="Genomic_DNA"/>
</dbReference>
<dbReference type="RefSeq" id="WP_344101290.1">
    <property type="nucleotide sequence ID" value="NZ_BAAANL010000003.1"/>
</dbReference>
<evidence type="ECO:0000313" key="1">
    <source>
        <dbReference type="EMBL" id="GAA1858965.1"/>
    </source>
</evidence>
<accession>A0ABN2N9H3</accession>
<dbReference type="SUPFAM" id="SSF52540">
    <property type="entry name" value="P-loop containing nucleoside triphosphate hydrolases"/>
    <property type="match status" value="1"/>
</dbReference>
<sequence>MNPAAETWLADTIRLARRLPAAVAPGILADRYLERLGWDQNADPDVPWIVFDGPSAVGKDTQIALAATVLRGRGLTVSVVGGTGVRTQLGPITDRAVETNAALPGRSRWTADYRLKAAAWEALRRHMPAPGSADIVLCNRGPLSQLVYSAVSGAPELLDTEPTRLEQSARPRDTHLLLSCPDDVVAARAHRRASVGDKPLRTLDTPEFIARANRAYHDLATYVPWVRVVEVSGGREENFATIMAVVDSVLPHDADRGGEDAA</sequence>
<comment type="caution">
    <text evidence="1">The sequence shown here is derived from an EMBL/GenBank/DDBJ whole genome shotgun (WGS) entry which is preliminary data.</text>
</comment>